<evidence type="ECO:0000313" key="1">
    <source>
        <dbReference type="EMBL" id="GGD15391.1"/>
    </source>
</evidence>
<reference evidence="1" key="2">
    <citation type="submission" date="2020-09" db="EMBL/GenBank/DDBJ databases">
        <authorList>
            <person name="Sun Q."/>
            <person name="Zhou Y."/>
        </authorList>
    </citation>
    <scope>NUCLEOTIDE SEQUENCE</scope>
    <source>
        <strain evidence="1">CGMCC 1.12921</strain>
    </source>
</reference>
<keyword evidence="2" id="KW-1185">Reference proteome</keyword>
<reference evidence="1" key="1">
    <citation type="journal article" date="2014" name="Int. J. Syst. Evol. Microbiol.">
        <title>Complete genome sequence of Corynebacterium casei LMG S-19264T (=DSM 44701T), isolated from a smear-ripened cheese.</title>
        <authorList>
            <consortium name="US DOE Joint Genome Institute (JGI-PGF)"/>
            <person name="Walter F."/>
            <person name="Albersmeier A."/>
            <person name="Kalinowski J."/>
            <person name="Ruckert C."/>
        </authorList>
    </citation>
    <scope>NUCLEOTIDE SEQUENCE</scope>
    <source>
        <strain evidence="1">CGMCC 1.12921</strain>
    </source>
</reference>
<name>A0A8J2V3F7_9PROT</name>
<organism evidence="1 2">
    <name type="scientific">Aquisalinus flavus</name>
    <dbReference type="NCBI Taxonomy" id="1526572"/>
    <lineage>
        <taxon>Bacteria</taxon>
        <taxon>Pseudomonadati</taxon>
        <taxon>Pseudomonadota</taxon>
        <taxon>Alphaproteobacteria</taxon>
        <taxon>Parvularculales</taxon>
        <taxon>Parvularculaceae</taxon>
        <taxon>Aquisalinus</taxon>
    </lineage>
</organism>
<dbReference type="AlphaFoldDB" id="A0A8J2V3F7"/>
<gene>
    <name evidence="1" type="ORF">GCM10011342_25220</name>
</gene>
<dbReference type="EMBL" id="BMGH01000001">
    <property type="protein sequence ID" value="GGD15391.1"/>
    <property type="molecule type" value="Genomic_DNA"/>
</dbReference>
<sequence>MSDSDDRQEKRISKLQILVTDTELADIDDWRFENRAANRSAAVRALIVLGMEMCKKHADDARSIMNDMDDV</sequence>
<comment type="caution">
    <text evidence="1">The sequence shown here is derived from an EMBL/GenBank/DDBJ whole genome shotgun (WGS) entry which is preliminary data.</text>
</comment>
<proteinExistence type="predicted"/>
<dbReference type="RefSeq" id="WP_188158075.1">
    <property type="nucleotide sequence ID" value="NZ_BMGH01000001.1"/>
</dbReference>
<accession>A0A8J2V3F7</accession>
<protein>
    <submittedName>
        <fullName evidence="1">Uncharacterized protein</fullName>
    </submittedName>
</protein>
<evidence type="ECO:0000313" key="2">
    <source>
        <dbReference type="Proteomes" id="UP000613582"/>
    </source>
</evidence>
<dbReference type="Proteomes" id="UP000613582">
    <property type="component" value="Unassembled WGS sequence"/>
</dbReference>